<sequence>MRRRRPGQAPAVLADGRALSAAMLRQLFVGQCLVLALHLPWMPVWLVGLAVAVAGYRHLQLRRRLPRASMLLRLTAVGGLLVALWLEFGTLHGMDGLIGLLLGVYLLKLLETHNRRDARVVVMIGMVVATAAFLHDQGLPMAGGALLALGWLVQSLVWLSGATGARQAWRETAWLLGLSAPLMALLFVTFPRVGPLWSLPQVDRASTGLTDEIAPGDIAELSRSDARAFRARFEGREPSPYERYWRVYTLSHFDGVRWSRAAPRDLASALGHPLDRFVREGLRSPWQASGAPRFTAELLLEPDSRPWRPSLGTPLASDSRQRFLADGTLEGLTSLSSRSLLRLSSSGAAPSSPDPAGLAWHAMLPAEGNPRTRELAERLWRESNGDARTFLAAVMARFGEAPFRYTLSPPRLTSADRVDEFLFGSRAGYCTHYASAMAVLARAAGLPARVVAGFLGGERHPDGHVTVRDYDAHAWVEVWLDGAWQRLDPTAAIAPERIEEGPQAIRDGRSVFLADAPFSVLRLRELDWVNRLRLEWERLEYRWQRGVIGYQRESRRALMARVSEWLRGLWAWLVEVSPGRGALVTGLTLLAALGGLAGGAWLLRLGWRYHRRARDERGLLLALQAWLARRGLGPEPGESPAAHLRRIAPQAGTAGPALEESARHLERLVYAPVGSAERRERQRRLARRVAEVRRRLGRRRAPVS</sequence>
<feature type="transmembrane region" description="Helical" evidence="1">
    <location>
        <begin position="141"/>
        <end position="161"/>
    </location>
</feature>
<accession>A0ABT6VN10</accession>
<dbReference type="Pfam" id="PF01841">
    <property type="entry name" value="Transglut_core"/>
    <property type="match status" value="1"/>
</dbReference>
<evidence type="ECO:0000256" key="1">
    <source>
        <dbReference type="SAM" id="Phobius"/>
    </source>
</evidence>
<dbReference type="InterPro" id="IPR052901">
    <property type="entry name" value="Bact_TGase-like"/>
</dbReference>
<dbReference type="PANTHER" id="PTHR42736:SF1">
    <property type="entry name" value="PROTEIN-GLUTAMINE GAMMA-GLUTAMYLTRANSFERASE"/>
    <property type="match status" value="1"/>
</dbReference>
<dbReference type="PANTHER" id="PTHR42736">
    <property type="entry name" value="PROTEIN-GLUTAMINE GAMMA-GLUTAMYLTRANSFERASE"/>
    <property type="match status" value="1"/>
</dbReference>
<keyword evidence="1" id="KW-1133">Transmembrane helix</keyword>
<keyword evidence="1" id="KW-0472">Membrane</keyword>
<protein>
    <submittedName>
        <fullName evidence="3">DUF3488 and transglutaminase-like domain-containing protein</fullName>
    </submittedName>
</protein>
<dbReference type="Pfam" id="PF13559">
    <property type="entry name" value="DUF4129"/>
    <property type="match status" value="1"/>
</dbReference>
<dbReference type="InterPro" id="IPR038765">
    <property type="entry name" value="Papain-like_cys_pep_sf"/>
</dbReference>
<feature type="transmembrane region" description="Helical" evidence="1">
    <location>
        <begin position="28"/>
        <end position="56"/>
    </location>
</feature>
<gene>
    <name evidence="3" type="ORF">QLQ84_16345</name>
</gene>
<organism evidence="3 4">
    <name type="scientific">Halomonas kalidii</name>
    <dbReference type="NCBI Taxonomy" id="3043293"/>
    <lineage>
        <taxon>Bacteria</taxon>
        <taxon>Pseudomonadati</taxon>
        <taxon>Pseudomonadota</taxon>
        <taxon>Gammaproteobacteria</taxon>
        <taxon>Oceanospirillales</taxon>
        <taxon>Halomonadaceae</taxon>
        <taxon>Halomonas</taxon>
    </lineage>
</organism>
<feature type="transmembrane region" description="Helical" evidence="1">
    <location>
        <begin position="582"/>
        <end position="603"/>
    </location>
</feature>
<proteinExistence type="predicted"/>
<keyword evidence="4" id="KW-1185">Reference proteome</keyword>
<feature type="transmembrane region" description="Helical" evidence="1">
    <location>
        <begin position="68"/>
        <end position="86"/>
    </location>
</feature>
<keyword evidence="1" id="KW-0812">Transmembrane</keyword>
<dbReference type="InterPro" id="IPR002931">
    <property type="entry name" value="Transglutaminase-like"/>
</dbReference>
<name>A0ABT6VN10_9GAMM</name>
<evidence type="ECO:0000313" key="4">
    <source>
        <dbReference type="Proteomes" id="UP001244242"/>
    </source>
</evidence>
<reference evidence="3 4" key="1">
    <citation type="submission" date="2023-04" db="EMBL/GenBank/DDBJ databases">
        <title>Halomonas strains isolated from rhizosphere soil.</title>
        <authorList>
            <person name="Xu L."/>
            <person name="Sun J.-Q."/>
        </authorList>
    </citation>
    <scope>NUCLEOTIDE SEQUENCE [LARGE SCALE GENOMIC DNA]</scope>
    <source>
        <strain evidence="3 4">LN1S58</strain>
    </source>
</reference>
<evidence type="ECO:0000259" key="2">
    <source>
        <dbReference type="SMART" id="SM00460"/>
    </source>
</evidence>
<evidence type="ECO:0000313" key="3">
    <source>
        <dbReference type="EMBL" id="MDI5935367.1"/>
    </source>
</evidence>
<dbReference type="InterPro" id="IPR025403">
    <property type="entry name" value="TgpA-like_C"/>
</dbReference>
<dbReference type="SMART" id="SM00460">
    <property type="entry name" value="TGc"/>
    <property type="match status" value="1"/>
</dbReference>
<feature type="transmembrane region" description="Helical" evidence="1">
    <location>
        <begin position="173"/>
        <end position="190"/>
    </location>
</feature>
<dbReference type="InterPro" id="IPR021878">
    <property type="entry name" value="TgpA_N"/>
</dbReference>
<dbReference type="Gene3D" id="3.10.620.30">
    <property type="match status" value="1"/>
</dbReference>
<dbReference type="Pfam" id="PF11992">
    <property type="entry name" value="TgpA_N"/>
    <property type="match status" value="1"/>
</dbReference>
<comment type="caution">
    <text evidence="3">The sequence shown here is derived from an EMBL/GenBank/DDBJ whole genome shotgun (WGS) entry which is preliminary data.</text>
</comment>
<feature type="transmembrane region" description="Helical" evidence="1">
    <location>
        <begin position="117"/>
        <end position="135"/>
    </location>
</feature>
<dbReference type="RefSeq" id="WP_282722815.1">
    <property type="nucleotide sequence ID" value="NZ_JASCQO010000043.1"/>
</dbReference>
<dbReference type="EMBL" id="JASCQO010000043">
    <property type="protein sequence ID" value="MDI5935367.1"/>
    <property type="molecule type" value="Genomic_DNA"/>
</dbReference>
<dbReference type="SUPFAM" id="SSF54001">
    <property type="entry name" value="Cysteine proteinases"/>
    <property type="match status" value="1"/>
</dbReference>
<feature type="transmembrane region" description="Helical" evidence="1">
    <location>
        <begin position="92"/>
        <end position="110"/>
    </location>
</feature>
<feature type="domain" description="Transglutaminase-like" evidence="2">
    <location>
        <begin position="422"/>
        <end position="491"/>
    </location>
</feature>
<dbReference type="Proteomes" id="UP001244242">
    <property type="component" value="Unassembled WGS sequence"/>
</dbReference>